<evidence type="ECO:0000313" key="6">
    <source>
        <dbReference type="Proteomes" id="UP001629214"/>
    </source>
</evidence>
<dbReference type="InterPro" id="IPR014710">
    <property type="entry name" value="RmlC-like_jellyroll"/>
</dbReference>
<keyword evidence="6" id="KW-1185">Reference proteome</keyword>
<accession>A0ABW8ZDB1</accession>
<feature type="domain" description="Pirin N-terminal" evidence="3">
    <location>
        <begin position="28"/>
        <end position="130"/>
    </location>
</feature>
<dbReference type="EMBL" id="JAQQFR010000019">
    <property type="protein sequence ID" value="MFL9881142.1"/>
    <property type="molecule type" value="Genomic_DNA"/>
</dbReference>
<comment type="caution">
    <text evidence="5">The sequence shown here is derived from an EMBL/GenBank/DDBJ whole genome shotgun (WGS) entry which is preliminary data.</text>
</comment>
<dbReference type="InterPro" id="IPR008778">
    <property type="entry name" value="Pirin_C_dom"/>
</dbReference>
<dbReference type="InterPro" id="IPR011051">
    <property type="entry name" value="RmlC_Cupin_sf"/>
</dbReference>
<feature type="domain" description="Pirin C-terminal" evidence="4">
    <location>
        <begin position="192"/>
        <end position="263"/>
    </location>
</feature>
<organism evidence="5 6">
    <name type="scientific">Herbaspirillum rhizosphaerae</name>
    <dbReference type="NCBI Taxonomy" id="346179"/>
    <lineage>
        <taxon>Bacteria</taxon>
        <taxon>Pseudomonadati</taxon>
        <taxon>Pseudomonadota</taxon>
        <taxon>Betaproteobacteria</taxon>
        <taxon>Burkholderiales</taxon>
        <taxon>Oxalobacteraceae</taxon>
        <taxon>Herbaspirillum</taxon>
    </lineage>
</organism>
<protein>
    <submittedName>
        <fullName evidence="5">Pirin family protein</fullName>
    </submittedName>
</protein>
<dbReference type="SUPFAM" id="SSF51182">
    <property type="entry name" value="RmlC-like cupins"/>
    <property type="match status" value="1"/>
</dbReference>
<reference evidence="5 6" key="1">
    <citation type="journal article" date="2024" name="Chem. Sci.">
        <title>Discovery of megapolipeptins by genome mining of a Burkholderiales bacteria collection.</title>
        <authorList>
            <person name="Paulo B.S."/>
            <person name="Recchia M.J.J."/>
            <person name="Lee S."/>
            <person name="Fergusson C.H."/>
            <person name="Romanowski S.B."/>
            <person name="Hernandez A."/>
            <person name="Krull N."/>
            <person name="Liu D.Y."/>
            <person name="Cavanagh H."/>
            <person name="Bos A."/>
            <person name="Gray C.A."/>
            <person name="Murphy B.T."/>
            <person name="Linington R.G."/>
            <person name="Eustaquio A.S."/>
        </authorList>
    </citation>
    <scope>NUCLEOTIDE SEQUENCE [LARGE SCALE GENOMIC DNA]</scope>
    <source>
        <strain evidence="5 6">RL21-008-BIB-B</strain>
    </source>
</reference>
<dbReference type="Gene3D" id="2.60.120.10">
    <property type="entry name" value="Jelly Rolls"/>
    <property type="match status" value="2"/>
</dbReference>
<dbReference type="PIRSF" id="PIRSF006232">
    <property type="entry name" value="Pirin"/>
    <property type="match status" value="1"/>
</dbReference>
<evidence type="ECO:0000313" key="5">
    <source>
        <dbReference type="EMBL" id="MFL9881142.1"/>
    </source>
</evidence>
<dbReference type="RefSeq" id="WP_408170311.1">
    <property type="nucleotide sequence ID" value="NZ_JAQQFR010000019.1"/>
</dbReference>
<dbReference type="InterPro" id="IPR053186">
    <property type="entry name" value="QDO-related"/>
</dbReference>
<evidence type="ECO:0000256" key="2">
    <source>
        <dbReference type="RuleBase" id="RU003457"/>
    </source>
</evidence>
<evidence type="ECO:0000259" key="4">
    <source>
        <dbReference type="Pfam" id="PF05726"/>
    </source>
</evidence>
<dbReference type="Proteomes" id="UP001629214">
    <property type="component" value="Unassembled WGS sequence"/>
</dbReference>
<evidence type="ECO:0000256" key="1">
    <source>
        <dbReference type="ARBA" id="ARBA00008416"/>
    </source>
</evidence>
<dbReference type="PANTHER" id="PTHR43594">
    <property type="entry name" value="QUERCETIN 2,3-DIOXYGENASE"/>
    <property type="match status" value="1"/>
</dbReference>
<comment type="similarity">
    <text evidence="1 2">Belongs to the pirin family.</text>
</comment>
<proteinExistence type="inferred from homology"/>
<sequence length="277" mass="29587">MKKILGIYSGTRQHRIGDGLLARTLFSQRTLGRHVSPFLSLDHVVPTPIPTLVPAADNAIAVRPHTYSNCKMLTLVYQGQLEYTDASGKTELIGAGDVQWVTVSDTTAPGKFRPVSTRRNDVIEMLQLWIDLPLPVSDCPNHLHPAPAEKVVGVDAIPTLNLPEDGGYIRVIAGNCASHRGAVPTSSSFDVWELQLKSRCASELKTVEGRTLLLAILSGSVMINGDQTARAGEVVMLDAQGEGIFLETHASTTALLLSGDPINMLSSAMPATSSVAA</sequence>
<gene>
    <name evidence="5" type="ORF">PQR63_22280</name>
</gene>
<dbReference type="Pfam" id="PF05726">
    <property type="entry name" value="Pirin_C"/>
    <property type="match status" value="1"/>
</dbReference>
<dbReference type="InterPro" id="IPR003829">
    <property type="entry name" value="Pirin_N_dom"/>
</dbReference>
<dbReference type="Pfam" id="PF02678">
    <property type="entry name" value="Pirin"/>
    <property type="match status" value="1"/>
</dbReference>
<name>A0ABW8ZDB1_9BURK</name>
<dbReference type="PANTHER" id="PTHR43594:SF1">
    <property type="entry name" value="QUERCETIN 2,3-DIOXYGENASE PA2418-RELATED"/>
    <property type="match status" value="1"/>
</dbReference>
<dbReference type="InterPro" id="IPR012093">
    <property type="entry name" value="Pirin"/>
</dbReference>
<evidence type="ECO:0000259" key="3">
    <source>
        <dbReference type="Pfam" id="PF02678"/>
    </source>
</evidence>